<feature type="non-terminal residue" evidence="2">
    <location>
        <position position="1"/>
    </location>
</feature>
<feature type="domain" description="CARDB" evidence="1">
    <location>
        <begin position="18"/>
        <end position="111"/>
    </location>
</feature>
<reference evidence="2" key="1">
    <citation type="journal article" date="2014" name="Front. Microbiol.">
        <title>High frequency of phylogenetically diverse reductive dehalogenase-homologous genes in deep subseafloor sedimentary metagenomes.</title>
        <authorList>
            <person name="Kawai M."/>
            <person name="Futagami T."/>
            <person name="Toyoda A."/>
            <person name="Takaki Y."/>
            <person name="Nishi S."/>
            <person name="Hori S."/>
            <person name="Arai W."/>
            <person name="Tsubouchi T."/>
            <person name="Morono Y."/>
            <person name="Uchiyama I."/>
            <person name="Ito T."/>
            <person name="Fujiyama A."/>
            <person name="Inagaki F."/>
            <person name="Takami H."/>
        </authorList>
    </citation>
    <scope>NUCLEOTIDE SEQUENCE</scope>
    <source>
        <strain evidence="2">Expedition CK06-06</strain>
    </source>
</reference>
<dbReference type="Pfam" id="PF07705">
    <property type="entry name" value="CARDB"/>
    <property type="match status" value="1"/>
</dbReference>
<sequence length="113" mass="12444">QNISVSLYKISNNLSLGIVSNVNQITRNGKTTLKITLKNIGASELTISSSNIYIIIEPSLTYSIVEINYLILNNFQPGETTNLIISIDIPAINEMTITISVEATNKITKENME</sequence>
<protein>
    <recommendedName>
        <fullName evidence="1">CARDB domain-containing protein</fullName>
    </recommendedName>
</protein>
<dbReference type="AlphaFoldDB" id="X1VIF6"/>
<accession>X1VIF6</accession>
<dbReference type="InterPro" id="IPR013783">
    <property type="entry name" value="Ig-like_fold"/>
</dbReference>
<gene>
    <name evidence="2" type="ORF">S12H4_49821</name>
</gene>
<dbReference type="InterPro" id="IPR011635">
    <property type="entry name" value="CARDB"/>
</dbReference>
<evidence type="ECO:0000259" key="1">
    <source>
        <dbReference type="Pfam" id="PF07705"/>
    </source>
</evidence>
<name>X1VIF6_9ZZZZ</name>
<proteinExistence type="predicted"/>
<comment type="caution">
    <text evidence="2">The sequence shown here is derived from an EMBL/GenBank/DDBJ whole genome shotgun (WGS) entry which is preliminary data.</text>
</comment>
<organism evidence="2">
    <name type="scientific">marine sediment metagenome</name>
    <dbReference type="NCBI Taxonomy" id="412755"/>
    <lineage>
        <taxon>unclassified sequences</taxon>
        <taxon>metagenomes</taxon>
        <taxon>ecological metagenomes</taxon>
    </lineage>
</organism>
<dbReference type="EMBL" id="BARW01031300">
    <property type="protein sequence ID" value="GAJ14871.1"/>
    <property type="molecule type" value="Genomic_DNA"/>
</dbReference>
<dbReference type="Gene3D" id="2.60.40.10">
    <property type="entry name" value="Immunoglobulins"/>
    <property type="match status" value="1"/>
</dbReference>
<evidence type="ECO:0000313" key="2">
    <source>
        <dbReference type="EMBL" id="GAJ14871.1"/>
    </source>
</evidence>